<evidence type="ECO:0000313" key="1">
    <source>
        <dbReference type="EMBL" id="KCV68897.1"/>
    </source>
</evidence>
<dbReference type="RefSeq" id="XP_009496468.1">
    <property type="nucleotide sequence ID" value="XM_009498193.1"/>
</dbReference>
<evidence type="ECO:0000313" key="2">
    <source>
        <dbReference type="Proteomes" id="UP000030693"/>
    </source>
</evidence>
<accession>A0A058Z5U9</accession>
<protein>
    <submittedName>
        <fullName evidence="1">Uncharacterized protein</fullName>
    </submittedName>
</protein>
<organism evidence="1">
    <name type="scientific">Fonticula alba</name>
    <name type="common">Slime mold</name>
    <dbReference type="NCBI Taxonomy" id="691883"/>
    <lineage>
        <taxon>Eukaryota</taxon>
        <taxon>Rotosphaerida</taxon>
        <taxon>Fonticulaceae</taxon>
        <taxon>Fonticula</taxon>
    </lineage>
</organism>
<gene>
    <name evidence="1" type="ORF">H696_04316</name>
</gene>
<dbReference type="Proteomes" id="UP000030693">
    <property type="component" value="Unassembled WGS sequence"/>
</dbReference>
<proteinExistence type="predicted"/>
<keyword evidence="2" id="KW-1185">Reference proteome</keyword>
<reference evidence="1" key="1">
    <citation type="submission" date="2013-04" db="EMBL/GenBank/DDBJ databases">
        <title>The Genome Sequence of Fonticula alba ATCC 38817.</title>
        <authorList>
            <consortium name="The Broad Institute Genomics Platform"/>
            <person name="Russ C."/>
            <person name="Cuomo C."/>
            <person name="Burger G."/>
            <person name="Gray M.W."/>
            <person name="Holland P.W.H."/>
            <person name="King N."/>
            <person name="Lang F.B.F."/>
            <person name="Roger A.J."/>
            <person name="Ruiz-Trillo I."/>
            <person name="Brown M."/>
            <person name="Walker B."/>
            <person name="Young S."/>
            <person name="Zeng Q."/>
            <person name="Gargeya S."/>
            <person name="Fitzgerald M."/>
            <person name="Haas B."/>
            <person name="Abouelleil A."/>
            <person name="Allen A.W."/>
            <person name="Alvarado L."/>
            <person name="Arachchi H.M."/>
            <person name="Berlin A.M."/>
            <person name="Chapman S.B."/>
            <person name="Gainer-Dewar J."/>
            <person name="Goldberg J."/>
            <person name="Griggs A."/>
            <person name="Gujja S."/>
            <person name="Hansen M."/>
            <person name="Howarth C."/>
            <person name="Imamovic A."/>
            <person name="Ireland A."/>
            <person name="Larimer J."/>
            <person name="McCowan C."/>
            <person name="Murphy C."/>
            <person name="Pearson M."/>
            <person name="Poon T.W."/>
            <person name="Priest M."/>
            <person name="Roberts A."/>
            <person name="Saif S."/>
            <person name="Shea T."/>
            <person name="Sisk P."/>
            <person name="Sykes S."/>
            <person name="Wortman J."/>
            <person name="Nusbaum C."/>
            <person name="Birren B."/>
        </authorList>
    </citation>
    <scope>NUCLEOTIDE SEQUENCE [LARGE SCALE GENOMIC DNA]</scope>
    <source>
        <strain evidence="1">ATCC 38817</strain>
    </source>
</reference>
<name>A0A058Z5U9_FONAL</name>
<dbReference type="EMBL" id="KB932207">
    <property type="protein sequence ID" value="KCV68897.1"/>
    <property type="molecule type" value="Genomic_DNA"/>
</dbReference>
<dbReference type="GeneID" id="20529041"/>
<sequence>MSAPTPAARAATTAVAAYRSITNLTKKTLPKANHDAVRTMLRAQIAAGPRLDGRLPEPGKPFVFATSYRAGANDIQDLAVYLDSVYHRDRLVTLYNTPIVSEDMMVERTAARVGLSLPRLTGENLREDLTHFHNKGQTAAEMAAMAEDFSEMVKN</sequence>
<dbReference type="AlphaFoldDB" id="A0A058Z5U9"/>